<name>A0A8J5UXQ9_9ASCO</name>
<dbReference type="AlphaFoldDB" id="A0A8J5UXQ9"/>
<organism evidence="1 2">
    <name type="scientific">[Candida] subhashii</name>
    <dbReference type="NCBI Taxonomy" id="561895"/>
    <lineage>
        <taxon>Eukaryota</taxon>
        <taxon>Fungi</taxon>
        <taxon>Dikarya</taxon>
        <taxon>Ascomycota</taxon>
        <taxon>Saccharomycotina</taxon>
        <taxon>Pichiomycetes</taxon>
        <taxon>Debaryomycetaceae</taxon>
        <taxon>Spathaspora</taxon>
    </lineage>
</organism>
<sequence>MTDVNWQKPDKFYFINHKDEMEEEWDLNPNVFDQFPYARYVEMKHLEKGRQKVSFEVDQGLALKIGRLPKLDEANQLTYNDWMTFFNDMIFDKHPTLRKVLEEPEGYDCPFVIWKRMKGDDSSIRSNTSSCGNPEATISILQPAIKDLPELRVAQSRSYSKWRKGFKNILFTRYKGHQKALEDPEHFVPNKEQYYSGALECVTPLRMTDMNEKSILDAWYSLVTINPVRTNATTISVDERGFAQLIQQSPDPSLIERYVSDSDFEPLTQPTFTSSSIKHHLRTNEIQTSDNIGHPFSLTTTRWRLYWKKFKFLYSGEMEELHLVRLGHSRYLGIKHSNLPLRQYPKSINHTVYYALTKRSFTYDYSLPFGLCDTAHVFGSYMTALLEPDADFCRVYLDDVIFSPDEAP</sequence>
<protein>
    <submittedName>
        <fullName evidence="1">Uncharacterized protein</fullName>
    </submittedName>
</protein>
<dbReference type="GeneID" id="73469446"/>
<dbReference type="EMBL" id="JAGSYN010000117">
    <property type="protein sequence ID" value="KAG7663785.1"/>
    <property type="molecule type" value="Genomic_DNA"/>
</dbReference>
<evidence type="ECO:0000313" key="1">
    <source>
        <dbReference type="EMBL" id="KAG7663785.1"/>
    </source>
</evidence>
<accession>A0A8J5UXQ9</accession>
<gene>
    <name evidence="1" type="ORF">J8A68_002645</name>
</gene>
<reference evidence="1 2" key="1">
    <citation type="journal article" date="2021" name="DNA Res.">
        <title>Genome analysis of Candida subhashii reveals its hybrid nature and dual mitochondrial genome conformations.</title>
        <authorList>
            <person name="Mixao V."/>
            <person name="Hegedusova E."/>
            <person name="Saus E."/>
            <person name="Pryszcz L.P."/>
            <person name="Cillingova A."/>
            <person name="Nosek J."/>
            <person name="Gabaldon T."/>
        </authorList>
    </citation>
    <scope>NUCLEOTIDE SEQUENCE [LARGE SCALE GENOMIC DNA]</scope>
    <source>
        <strain evidence="1 2">CBS 10753</strain>
    </source>
</reference>
<evidence type="ECO:0000313" key="2">
    <source>
        <dbReference type="Proteomes" id="UP000694255"/>
    </source>
</evidence>
<comment type="caution">
    <text evidence="1">The sequence shown here is derived from an EMBL/GenBank/DDBJ whole genome shotgun (WGS) entry which is preliminary data.</text>
</comment>
<dbReference type="Proteomes" id="UP000694255">
    <property type="component" value="Unassembled WGS sequence"/>
</dbReference>
<keyword evidence="2" id="KW-1185">Reference proteome</keyword>
<dbReference type="RefSeq" id="XP_049264017.1">
    <property type="nucleotide sequence ID" value="XM_049406417.1"/>
</dbReference>
<proteinExistence type="predicted"/>